<keyword evidence="9" id="KW-0131">Cell cycle</keyword>
<dbReference type="AlphaFoldDB" id="A0A0W8FQD5"/>
<feature type="transmembrane region" description="Helical" evidence="10">
    <location>
        <begin position="143"/>
        <end position="166"/>
    </location>
</feature>
<evidence type="ECO:0000256" key="10">
    <source>
        <dbReference type="SAM" id="Phobius"/>
    </source>
</evidence>
<dbReference type="InterPro" id="IPR014163">
    <property type="entry name" value="Tol-Pal_TolQ"/>
</dbReference>
<comment type="caution">
    <text evidence="12">The sequence shown here is derived from an EMBL/GenBank/DDBJ whole genome shotgun (WGS) entry which is preliminary data.</text>
</comment>
<keyword evidence="8 10" id="KW-0472">Membrane</keyword>
<dbReference type="InterPro" id="IPR002898">
    <property type="entry name" value="MotA_ExbB_proton_chnl"/>
</dbReference>
<dbReference type="EMBL" id="LNQE01000919">
    <property type="protein sequence ID" value="KUG23128.1"/>
    <property type="molecule type" value="Genomic_DNA"/>
</dbReference>
<keyword evidence="4" id="KW-0997">Cell inner membrane</keyword>
<comment type="subcellular location">
    <subcellularLocation>
        <location evidence="1">Cell membrane</location>
        <topology evidence="1">Multi-pass membrane protein</topology>
    </subcellularLocation>
</comment>
<sequence length="240" mass="26277">MKDISSLDLGSSFNGSLFSMILNAGFVVKFVLLLLFIFSVISWAIIFLKYMNYRKIKKENEDFNTEYLKSSKLSDVLPAAKKYSFSTTAEAFLAGYAELTKIKKPLRETGQGSEEISLSSLDNIERSMNKACNTEMTKLESALGFLATTGSASPFIGLFGTVWGIMDTFKGIGARGSATLAVVAPGISEALIATAAGLAAAIPAVIFYNYFLNQSKNIVQEMDNFTAEFLNIVERYIVHK</sequence>
<evidence type="ECO:0000256" key="9">
    <source>
        <dbReference type="ARBA" id="ARBA00023306"/>
    </source>
</evidence>
<keyword evidence="3" id="KW-1003">Cell membrane</keyword>
<proteinExistence type="inferred from homology"/>
<keyword evidence="6 10" id="KW-0812">Transmembrane</keyword>
<evidence type="ECO:0000256" key="4">
    <source>
        <dbReference type="ARBA" id="ARBA00022519"/>
    </source>
</evidence>
<dbReference type="GO" id="GO:0051301">
    <property type="term" value="P:cell division"/>
    <property type="evidence" value="ECO:0007669"/>
    <property type="project" value="UniProtKB-KW"/>
</dbReference>
<dbReference type="InterPro" id="IPR050790">
    <property type="entry name" value="ExbB/TolQ_transport"/>
</dbReference>
<evidence type="ECO:0000256" key="7">
    <source>
        <dbReference type="ARBA" id="ARBA00022989"/>
    </source>
</evidence>
<evidence type="ECO:0000256" key="8">
    <source>
        <dbReference type="ARBA" id="ARBA00023136"/>
    </source>
</evidence>
<dbReference type="PANTHER" id="PTHR30625">
    <property type="entry name" value="PROTEIN TOLQ"/>
    <property type="match status" value="1"/>
</dbReference>
<dbReference type="PANTHER" id="PTHR30625:SF3">
    <property type="entry name" value="TOL-PAL SYSTEM PROTEIN TOLQ"/>
    <property type="match status" value="1"/>
</dbReference>
<dbReference type="GO" id="GO:0005886">
    <property type="term" value="C:plasma membrane"/>
    <property type="evidence" value="ECO:0007669"/>
    <property type="project" value="UniProtKB-SubCell"/>
</dbReference>
<dbReference type="NCBIfam" id="TIGR02796">
    <property type="entry name" value="tolQ"/>
    <property type="match status" value="1"/>
</dbReference>
<reference evidence="12" key="1">
    <citation type="journal article" date="2015" name="Proc. Natl. Acad. Sci. U.S.A.">
        <title>Networks of energetic and metabolic interactions define dynamics in microbial communities.</title>
        <authorList>
            <person name="Embree M."/>
            <person name="Liu J.K."/>
            <person name="Al-Bassam M.M."/>
            <person name="Zengler K."/>
        </authorList>
    </citation>
    <scope>NUCLEOTIDE SEQUENCE</scope>
</reference>
<evidence type="ECO:0000313" key="12">
    <source>
        <dbReference type="EMBL" id="KUG23128.1"/>
    </source>
</evidence>
<organism evidence="12">
    <name type="scientific">hydrocarbon metagenome</name>
    <dbReference type="NCBI Taxonomy" id="938273"/>
    <lineage>
        <taxon>unclassified sequences</taxon>
        <taxon>metagenomes</taxon>
        <taxon>ecological metagenomes</taxon>
    </lineage>
</organism>
<evidence type="ECO:0000256" key="1">
    <source>
        <dbReference type="ARBA" id="ARBA00004651"/>
    </source>
</evidence>
<comment type="similarity">
    <text evidence="2">Belongs to the ExbB/TolQ family.</text>
</comment>
<evidence type="ECO:0000256" key="3">
    <source>
        <dbReference type="ARBA" id="ARBA00022475"/>
    </source>
</evidence>
<evidence type="ECO:0000256" key="6">
    <source>
        <dbReference type="ARBA" id="ARBA00022692"/>
    </source>
</evidence>
<name>A0A0W8FQD5_9ZZZZ</name>
<evidence type="ECO:0000256" key="5">
    <source>
        <dbReference type="ARBA" id="ARBA00022618"/>
    </source>
</evidence>
<feature type="domain" description="MotA/TolQ/ExbB proton channel" evidence="11">
    <location>
        <begin position="116"/>
        <end position="223"/>
    </location>
</feature>
<keyword evidence="7 10" id="KW-1133">Transmembrane helix</keyword>
<dbReference type="GO" id="GO:0043213">
    <property type="term" value="P:bacteriocin transport"/>
    <property type="evidence" value="ECO:0007669"/>
    <property type="project" value="InterPro"/>
</dbReference>
<feature type="transmembrane region" description="Helical" evidence="10">
    <location>
        <begin position="20"/>
        <end position="48"/>
    </location>
</feature>
<protein>
    <submittedName>
        <fullName evidence="12">Mota/tolq/exbb proton channel family protein</fullName>
    </submittedName>
</protein>
<keyword evidence="5" id="KW-0132">Cell division</keyword>
<dbReference type="GO" id="GO:0017038">
    <property type="term" value="P:protein import"/>
    <property type="evidence" value="ECO:0007669"/>
    <property type="project" value="TreeGrafter"/>
</dbReference>
<accession>A0A0W8FQD5</accession>
<evidence type="ECO:0000256" key="2">
    <source>
        <dbReference type="ARBA" id="ARBA00010442"/>
    </source>
</evidence>
<dbReference type="Pfam" id="PF01618">
    <property type="entry name" value="MotA_ExbB"/>
    <property type="match status" value="1"/>
</dbReference>
<feature type="transmembrane region" description="Helical" evidence="10">
    <location>
        <begin position="186"/>
        <end position="212"/>
    </location>
</feature>
<evidence type="ECO:0000259" key="11">
    <source>
        <dbReference type="Pfam" id="PF01618"/>
    </source>
</evidence>
<gene>
    <name evidence="12" type="ORF">ASZ90_007055</name>
</gene>